<protein>
    <submittedName>
        <fullName evidence="2">Multiple ankyrin repeats single kh domain</fullName>
    </submittedName>
</protein>
<gene>
    <name evidence="2" type="ORF">MVEN_00338600</name>
</gene>
<organism evidence="2 3">
    <name type="scientific">Mycena venus</name>
    <dbReference type="NCBI Taxonomy" id="2733690"/>
    <lineage>
        <taxon>Eukaryota</taxon>
        <taxon>Fungi</taxon>
        <taxon>Dikarya</taxon>
        <taxon>Basidiomycota</taxon>
        <taxon>Agaricomycotina</taxon>
        <taxon>Agaricomycetes</taxon>
        <taxon>Agaricomycetidae</taxon>
        <taxon>Agaricales</taxon>
        <taxon>Marasmiineae</taxon>
        <taxon>Mycenaceae</taxon>
        <taxon>Mycena</taxon>
    </lineage>
</organism>
<dbReference type="InterPro" id="IPR036770">
    <property type="entry name" value="Ankyrin_rpt-contain_sf"/>
</dbReference>
<evidence type="ECO:0000256" key="1">
    <source>
        <dbReference type="SAM" id="Phobius"/>
    </source>
</evidence>
<keyword evidence="3" id="KW-1185">Reference proteome</keyword>
<dbReference type="Gene3D" id="1.25.40.20">
    <property type="entry name" value="Ankyrin repeat-containing domain"/>
    <property type="match status" value="1"/>
</dbReference>
<keyword evidence="1" id="KW-0812">Transmembrane</keyword>
<comment type="caution">
    <text evidence="2">The sequence shown here is derived from an EMBL/GenBank/DDBJ whole genome shotgun (WGS) entry which is preliminary data.</text>
</comment>
<sequence>MSSCITANPDITGIGVRAAIYAQNLLCFAPVVANLWDGRISSDEMKGIKDQSIGMLAIAFSILISTIVQAKTSVAGQPINGFHAAVILDLSWMNNTSTWIWFLLYAHYLSKTDEGAKGGKGWMPGCPACRLEEERNPIPATRSAWVAVIFSKSCKQHRRESSFFMPILHIVDRAWDLFSHSPVLIIGSLHLSLMSAIGIWLWLHPREFGSPLTCVPTLTIVGGAVPFSSHALQIFSLMMYFLLLVPGVNLLPPILFFLAFHLVYNWSRERYSPFWKRWDDYIARIRVLFGPNPKNKHSEKEIHTGFLVVGLVLLAVINIILIGDIERTLTRNNQSDANNVWGFGQVLSVLLLVVPLRDAWNAFRDVQEGRLSVQHQFQQMLREELTATPIFDRLQVLINRGADPRTHIKGTTFPNSLRLVGYFGRKDMVEFLGSNKIPDVKRLSEADPTGGYGTFLQAASANGQMGVVEELLKLRAADVNILGGHYGTAFCAACANGRVEVAKLLVQHEANVTLYEEKFGPPLHIAALTGQIDVIQWLLAPSNMNINMNSKWGNYGTALDVAVLGNQAEAAKELRKKGAETVCNIALSANSHFAAHPMLTTTLLPLYNRL</sequence>
<accession>A0A8H7D7X8</accession>
<feature type="transmembrane region" description="Helical" evidence="1">
    <location>
        <begin position="53"/>
        <end position="70"/>
    </location>
</feature>
<dbReference type="InterPro" id="IPR051616">
    <property type="entry name" value="Cul2-RING_E3_ligase_SR"/>
</dbReference>
<evidence type="ECO:0000313" key="2">
    <source>
        <dbReference type="EMBL" id="KAF7364690.1"/>
    </source>
</evidence>
<dbReference type="Proteomes" id="UP000620124">
    <property type="component" value="Unassembled WGS sequence"/>
</dbReference>
<dbReference type="InterPro" id="IPR002110">
    <property type="entry name" value="Ankyrin_rpt"/>
</dbReference>
<dbReference type="PANTHER" id="PTHR46224">
    <property type="entry name" value="ANKYRIN REPEAT FAMILY PROTEIN"/>
    <property type="match status" value="1"/>
</dbReference>
<name>A0A8H7D7X8_9AGAR</name>
<dbReference type="AlphaFoldDB" id="A0A8H7D7X8"/>
<evidence type="ECO:0000313" key="3">
    <source>
        <dbReference type="Proteomes" id="UP000620124"/>
    </source>
</evidence>
<dbReference type="Pfam" id="PF12796">
    <property type="entry name" value="Ank_2"/>
    <property type="match status" value="1"/>
</dbReference>
<dbReference type="OrthoDB" id="3351993at2759"/>
<dbReference type="SUPFAM" id="SSF48403">
    <property type="entry name" value="Ankyrin repeat"/>
    <property type="match status" value="1"/>
</dbReference>
<keyword evidence="1" id="KW-1133">Transmembrane helix</keyword>
<dbReference type="EMBL" id="JACAZI010000003">
    <property type="protein sequence ID" value="KAF7364690.1"/>
    <property type="molecule type" value="Genomic_DNA"/>
</dbReference>
<feature type="transmembrane region" description="Helical" evidence="1">
    <location>
        <begin position="302"/>
        <end position="322"/>
    </location>
</feature>
<feature type="transmembrane region" description="Helical" evidence="1">
    <location>
        <begin position="82"/>
        <end position="104"/>
    </location>
</feature>
<dbReference type="SMART" id="SM00248">
    <property type="entry name" value="ANK"/>
    <property type="match status" value="4"/>
</dbReference>
<dbReference type="PANTHER" id="PTHR46224:SF64">
    <property type="entry name" value="IQ MOTIF AND ANKYRIN REPEAT DOMAIN-CONTAINING PROTEIN 1"/>
    <property type="match status" value="1"/>
</dbReference>
<reference evidence="2" key="1">
    <citation type="submission" date="2020-05" db="EMBL/GenBank/DDBJ databases">
        <title>Mycena genomes resolve the evolution of fungal bioluminescence.</title>
        <authorList>
            <person name="Tsai I.J."/>
        </authorList>
    </citation>
    <scope>NUCLEOTIDE SEQUENCE</scope>
    <source>
        <strain evidence="2">CCC161011</strain>
    </source>
</reference>
<feature type="transmembrane region" description="Helical" evidence="1">
    <location>
        <begin position="208"/>
        <end position="227"/>
    </location>
</feature>
<feature type="transmembrane region" description="Helical" evidence="1">
    <location>
        <begin position="183"/>
        <end position="202"/>
    </location>
</feature>
<feature type="transmembrane region" description="Helical" evidence="1">
    <location>
        <begin position="239"/>
        <end position="264"/>
    </location>
</feature>
<proteinExistence type="predicted"/>
<keyword evidence="1" id="KW-0472">Membrane</keyword>